<evidence type="ECO:0000256" key="2">
    <source>
        <dbReference type="ARBA" id="ARBA00022450"/>
    </source>
</evidence>
<dbReference type="InterPro" id="IPR057326">
    <property type="entry name" value="KR_dom"/>
</dbReference>
<dbReference type="InterPro" id="IPR014030">
    <property type="entry name" value="Ketoacyl_synth_N"/>
</dbReference>
<dbReference type="CDD" id="cd08956">
    <property type="entry name" value="KR_3_FAS_SDR_x"/>
    <property type="match status" value="1"/>
</dbReference>
<dbReference type="InterPro" id="IPR032821">
    <property type="entry name" value="PKS_assoc"/>
</dbReference>
<dbReference type="Pfam" id="PF08659">
    <property type="entry name" value="KR"/>
    <property type="match status" value="1"/>
</dbReference>
<feature type="region of interest" description="N-terminal hotdog fold" evidence="14">
    <location>
        <begin position="901"/>
        <end position="1022"/>
    </location>
</feature>
<dbReference type="SUPFAM" id="SSF52151">
    <property type="entry name" value="FabD/lysophospholipase-like"/>
    <property type="match status" value="1"/>
</dbReference>
<dbReference type="FunFam" id="3.40.47.10:FF:000019">
    <property type="entry name" value="Polyketide synthase type I"/>
    <property type="match status" value="1"/>
</dbReference>
<dbReference type="SUPFAM" id="SSF55048">
    <property type="entry name" value="Probable ACP-binding domain of malonyl-CoA ACP transacylase"/>
    <property type="match status" value="1"/>
</dbReference>
<sequence>MKDTEDKLRYFLKQVTADLHETRKRLKETETAGTEPIAIVGMACRYPGGVASPEDLWRMVETGGDGISGFPVDRGWDLEALYDPDPDKQGTSYVSQGGFLHDVAEFDPAFFGISPREALAMDPQQRLLLETSWEAIERAGIDPGSLKGSRTGVFAGLMYHDYVSGLTEIPDEVGGYLGTGNSGSIASGRVSYTFGFEGPALTVDTACSSSLVTLHLAAQALRRGECDLALSGGVTVMFTPGTFVEFSRQRGMAPDGRCKPFAEEADGTGWSEGVGMLLVERLSDARRNGHPVLAVLRGSAVNQDGASNGLTAPNGPSQQRVIREALADARLTTADVDVVEAHGTGTTLGDPIEAQALLATYGKGRPSDRPLWLGSIKSNLGHTQAAAGVAGIIKMVQALRSGTLPRSLHAETPSSHVDWSAGAVSLLDEARPWPELDRPRRAAVSSFGISGTNAHVVLEAAPAAEESEARQPVVTGATPWLLSARTPEALRARAAQLRSFVDLPGAAATLAARPLFGHRAAIVGDPRAALDALAAGEPSSLLIEGIAQSGKAVFVFPGQGSQWVGMAEELLLAAPVFAESMAECEKALSSFVDWKLSEVLSDAAALERVDVVQPVLFAVMVSLARLWRACGVEPAAVVGHSQGEIAAACVAGALSLDDAARVVCLRSKAILALSGLGGMVSVAASEDRVRELLPEGVSVAAVNGPSAVVVSGDVAGLDALVKRCELLDVRAKRIPVDYASHSAHVDAIEQDVVSALAGISPQAPVIPFYSTVTDEPLELDAGYWFRNLRGTVQFAATVDRLLEDGFRFFVETSPHPVLVPGISEEAVALGSLRRGEGGAERFAASLAEAHVHGLSPAWSSILPTADWVDLPTYPFQRKRFWLEAGTAAGDASAFGQTVVDHPLLGAVVAVPGTGGLLYTGRISLETHPWLADHAVSGTVLVPGTAFVELTLAAGVQVDCTMLDELTLEAPLVLEEGTDVRLSVELGDADVDGRREVGVYSRRGDEPWTRHANGVLLPETDGVPTPLAEWPPAGAERVGVEALYDELADAGLEYGPAFQGLRAAWRRENDVFAEIDLPEAQTGDAPAFGLHPALLDGALHGIALGVLPDDAEGLRLPFAFSGVRLWSRGATALRVRLRPAADGVALTVADAEGLPVADVDGLLLRPVSVSGLGGYRESLFGLDWVPAGATEPHDATVWHCESGDLRTVLGAALERVRTWLDEPGDGPLVVATRGGIATERPDPVAAAVWGLVRSAQSEHPGRFVLVDGDVPAALPAGESQVVVRDGVSFVPRLVRVPEPGPARAWSDGDVVLITGGTGLLGAAVAKHLVVTHGVRSLVLLSRSGAAAPGAAALADELTGLGAEVRILACDAADREALRQVLAAHPVTGVVHAAGVLDDGLITAQTPERLDRVLAPKVDAAVNLHELLPDAAPFVMFSSAAGVFGNPGQSGYAAANAFVDALVERRRADGAAAASLAWGLWATTSAMTDSADVERMARAGLGGLSTEEGLELFDAALATGRTLTVPMLLDLTALRAEEIPPLLSGLVRTRARRAPDGGGAFRARLAGLDADGRDTEILELVRGQVAAVLGHDGAGAIDADVAFLELGFDSLTAVDLRNRLAASTGLRLPPSLVFDHPTPLAVAERISGDFSASDRQPETLPAATGFFGAMFARAVELGEVAQFVALAAQASRYRPSFTVETAREQNLQPVRLAKGPSGPELVCVPSLLVGSGAHEYARFAASFRDVQDVSVVPVPGFGHGQPLPDSVEAVLHAQAEAILREGGDPVVLVAHSSGGPLAHALARHLEEAGAAPRALVLIDVYPQDEHALDGIRDRLADGLGDDTRLTAMGAYLRLFADHVPAPTDVPTLLVRASEPLEAWRDRAGWQSGWALPHDTVDVEGDHFTMLERHAGTTADAVREWLGRLP</sequence>
<keyword evidence="19" id="KW-1185">Reference proteome</keyword>
<dbReference type="SMART" id="SM00827">
    <property type="entry name" value="PKS_AT"/>
    <property type="match status" value="1"/>
</dbReference>
<keyword evidence="4" id="KW-0808">Transferase</keyword>
<keyword evidence="8" id="KW-0012">Acyltransferase</keyword>
<dbReference type="SMART" id="SM00824">
    <property type="entry name" value="PKS_TE"/>
    <property type="match status" value="1"/>
</dbReference>
<evidence type="ECO:0000256" key="11">
    <source>
        <dbReference type="ARBA" id="ARBA00060622"/>
    </source>
</evidence>
<organism evidence="18 19">
    <name type="scientific">Amycolatopsis japonica</name>
    <dbReference type="NCBI Taxonomy" id="208439"/>
    <lineage>
        <taxon>Bacteria</taxon>
        <taxon>Bacillati</taxon>
        <taxon>Actinomycetota</taxon>
        <taxon>Actinomycetes</taxon>
        <taxon>Pseudonocardiales</taxon>
        <taxon>Pseudonocardiaceae</taxon>
        <taxon>Amycolatopsis</taxon>
        <taxon>Amycolatopsis japonica group</taxon>
    </lineage>
</organism>
<dbReference type="SMART" id="SM00826">
    <property type="entry name" value="PKS_DH"/>
    <property type="match status" value="1"/>
</dbReference>
<accession>A0A075UQV0</accession>
<evidence type="ECO:0000256" key="5">
    <source>
        <dbReference type="ARBA" id="ARBA00022737"/>
    </source>
</evidence>
<comment type="cofactor">
    <cofactor evidence="1">
        <name>pantetheine 4'-phosphate</name>
        <dbReference type="ChEBI" id="CHEBI:47942"/>
    </cofactor>
</comment>
<dbReference type="InterPro" id="IPR050091">
    <property type="entry name" value="PKS_NRPS_Biosynth_Enz"/>
</dbReference>
<comment type="subunit">
    <text evidence="12">Homodimer. Erythronolide synthase is composed of EryAI, EryAII and EryAIII multimodular (2 modules) polypeptides each coding for a functional synthase subunit which participates in 2 of the six FAS-like elongation steps required for formation of the polyketide. Module 1, 2, 3, 4, 5, and 6 participating in biosynthesis steps 1, 2, 3, 4, 5, and 6, respectively.</text>
</comment>
<dbReference type="Pfam" id="PF14765">
    <property type="entry name" value="PS-DH"/>
    <property type="match status" value="1"/>
</dbReference>
<dbReference type="InterPro" id="IPR006162">
    <property type="entry name" value="Ppantetheine_attach_site"/>
</dbReference>
<keyword evidence="2" id="KW-0596">Phosphopantetheine</keyword>
<dbReference type="Gene3D" id="3.40.47.10">
    <property type="match status" value="1"/>
</dbReference>
<dbReference type="KEGG" id="aja:AJAP_12430"/>
<dbReference type="EC" id="2.3.1.94" evidence="13"/>
<comment type="function">
    <text evidence="10">Involved in the biosynthesis of antibiotic erythromycin via the biosynthesis of its aglycone precursor, 6-deoxyerythronolide B (6-dEB).</text>
</comment>
<dbReference type="SMART" id="SM01294">
    <property type="entry name" value="PKS_PP_betabranch"/>
    <property type="match status" value="1"/>
</dbReference>
<dbReference type="InterPro" id="IPR018201">
    <property type="entry name" value="Ketoacyl_synth_AS"/>
</dbReference>
<name>A0A075UQV0_9PSEU</name>
<dbReference type="GO" id="GO:0033068">
    <property type="term" value="P:macrolide biosynthetic process"/>
    <property type="evidence" value="ECO:0007669"/>
    <property type="project" value="UniProtKB-ARBA"/>
</dbReference>
<dbReference type="PROSITE" id="PS52019">
    <property type="entry name" value="PKS_MFAS_DH"/>
    <property type="match status" value="1"/>
</dbReference>
<evidence type="ECO:0000256" key="10">
    <source>
        <dbReference type="ARBA" id="ARBA00060158"/>
    </source>
</evidence>
<dbReference type="STRING" id="208439.AJAP_12430"/>
<dbReference type="PROSITE" id="PS50075">
    <property type="entry name" value="CARRIER"/>
    <property type="match status" value="1"/>
</dbReference>
<comment type="catalytic activity">
    <reaction evidence="9">
        <text>6 (S)-methylmalonyl-CoA + propanoyl-CoA + 6 NADPH + 12 H(+) = 6-deoxyerythronolide B + 6 CO2 + 6 NADP(+) + 7 CoA + H2O</text>
        <dbReference type="Rhea" id="RHEA:23068"/>
        <dbReference type="ChEBI" id="CHEBI:15377"/>
        <dbReference type="ChEBI" id="CHEBI:15378"/>
        <dbReference type="ChEBI" id="CHEBI:16089"/>
        <dbReference type="ChEBI" id="CHEBI:16526"/>
        <dbReference type="ChEBI" id="CHEBI:57287"/>
        <dbReference type="ChEBI" id="CHEBI:57327"/>
        <dbReference type="ChEBI" id="CHEBI:57392"/>
        <dbReference type="ChEBI" id="CHEBI:57783"/>
        <dbReference type="ChEBI" id="CHEBI:58349"/>
        <dbReference type="EC" id="2.3.1.94"/>
    </reaction>
</comment>
<protein>
    <recommendedName>
        <fullName evidence="13">6-deoxyerythronolide-B synthase</fullName>
        <ecNumber evidence="13">2.3.1.94</ecNumber>
    </recommendedName>
</protein>
<dbReference type="InterPro" id="IPR036736">
    <property type="entry name" value="ACP-like_sf"/>
</dbReference>
<dbReference type="InterPro" id="IPR055123">
    <property type="entry name" value="SpnB-like_Rossmann"/>
</dbReference>
<evidence type="ECO:0000256" key="1">
    <source>
        <dbReference type="ARBA" id="ARBA00001957"/>
    </source>
</evidence>
<dbReference type="InterPro" id="IPR001031">
    <property type="entry name" value="Thioesterase"/>
</dbReference>
<dbReference type="InterPro" id="IPR049552">
    <property type="entry name" value="PKS_DH_N"/>
</dbReference>
<evidence type="ECO:0000313" key="18">
    <source>
        <dbReference type="EMBL" id="AIG75368.1"/>
    </source>
</evidence>
<dbReference type="InterPro" id="IPR049551">
    <property type="entry name" value="PKS_DH_C"/>
</dbReference>
<dbReference type="GO" id="GO:0004312">
    <property type="term" value="F:fatty acid synthase activity"/>
    <property type="evidence" value="ECO:0007669"/>
    <property type="project" value="TreeGrafter"/>
</dbReference>
<dbReference type="PROSITE" id="PS52004">
    <property type="entry name" value="KS3_2"/>
    <property type="match status" value="1"/>
</dbReference>
<dbReference type="Pfam" id="PF22953">
    <property type="entry name" value="SpnB_Rossmann"/>
    <property type="match status" value="1"/>
</dbReference>
<evidence type="ECO:0000313" key="19">
    <source>
        <dbReference type="Proteomes" id="UP000028492"/>
    </source>
</evidence>
<evidence type="ECO:0000256" key="8">
    <source>
        <dbReference type="ARBA" id="ARBA00023315"/>
    </source>
</evidence>
<feature type="domain" description="Carrier" evidence="15">
    <location>
        <begin position="1573"/>
        <end position="1648"/>
    </location>
</feature>
<dbReference type="InterPro" id="IPR015083">
    <property type="entry name" value="NorB/c/GfsB-D-like_docking"/>
</dbReference>
<evidence type="ECO:0000256" key="4">
    <source>
        <dbReference type="ARBA" id="ARBA00022679"/>
    </source>
</evidence>
<evidence type="ECO:0000256" key="7">
    <source>
        <dbReference type="ARBA" id="ARBA00023268"/>
    </source>
</evidence>
<dbReference type="PANTHER" id="PTHR43775:SF51">
    <property type="entry name" value="INACTIVE PHENOLPHTHIOCEROL SYNTHESIS POLYKETIDE SYNTHASE TYPE I PKS1-RELATED"/>
    <property type="match status" value="1"/>
</dbReference>
<feature type="active site" description="Proton donor; for dehydratase activity" evidence="14">
    <location>
        <position position="1095"/>
    </location>
</feature>
<dbReference type="InterPro" id="IPR042104">
    <property type="entry name" value="PKS_dehydratase_sf"/>
</dbReference>
<keyword evidence="5" id="KW-0677">Repeat</keyword>
<feature type="region of interest" description="C-terminal hotdog fold" evidence="14">
    <location>
        <begin position="1034"/>
        <end position="1172"/>
    </location>
</feature>
<feature type="active site" description="Proton acceptor; for dehydratase activity" evidence="14">
    <location>
        <position position="933"/>
    </location>
</feature>
<dbReference type="RefSeq" id="WP_038510805.1">
    <property type="nucleotide sequence ID" value="NZ_CP008953.1"/>
</dbReference>
<dbReference type="InterPro" id="IPR020807">
    <property type="entry name" value="PKS_DH"/>
</dbReference>
<dbReference type="GO" id="GO:0047879">
    <property type="term" value="F:erythronolide synthase activity"/>
    <property type="evidence" value="ECO:0007669"/>
    <property type="project" value="UniProtKB-EC"/>
</dbReference>
<reference evidence="18 19" key="1">
    <citation type="journal article" date="2014" name="J. Biotechnol.">
        <title>Complete genome sequence of the actinobacterium Amycolatopsis japonica MG417-CF17(T) (=DSM 44213T) producing (S,S)-N,N'-ethylenediaminedisuccinic acid.</title>
        <authorList>
            <person name="Stegmann E."/>
            <person name="Albersmeier A."/>
            <person name="Spohn M."/>
            <person name="Gert H."/>
            <person name="Weber T."/>
            <person name="Wohlleben W."/>
            <person name="Kalinowski J."/>
            <person name="Ruckert C."/>
        </authorList>
    </citation>
    <scope>NUCLEOTIDE SEQUENCE [LARGE SCALE GENOMIC DNA]</scope>
    <source>
        <strain evidence="19">MG417-CF17 (DSM 44213)</strain>
    </source>
</reference>
<dbReference type="PROSITE" id="PS00606">
    <property type="entry name" value="KS3_1"/>
    <property type="match status" value="1"/>
</dbReference>
<dbReference type="InterPro" id="IPR016036">
    <property type="entry name" value="Malonyl_transacylase_ACP-bd"/>
</dbReference>
<evidence type="ECO:0000256" key="9">
    <source>
        <dbReference type="ARBA" id="ARBA00052442"/>
    </source>
</evidence>
<keyword evidence="3" id="KW-0597">Phosphoprotein</keyword>
<dbReference type="InterPro" id="IPR029058">
    <property type="entry name" value="AB_hydrolase_fold"/>
</dbReference>
<dbReference type="FunFam" id="3.40.366.10:FF:000002">
    <property type="entry name" value="Probable polyketide synthase 2"/>
    <property type="match status" value="1"/>
</dbReference>
<dbReference type="InterPro" id="IPR016035">
    <property type="entry name" value="Acyl_Trfase/lysoPLipase"/>
</dbReference>
<dbReference type="eggNOG" id="COG3321">
    <property type="taxonomic scope" value="Bacteria"/>
</dbReference>
<dbReference type="SMART" id="SM00825">
    <property type="entry name" value="PKS_KS"/>
    <property type="match status" value="1"/>
</dbReference>
<evidence type="ECO:0000259" key="16">
    <source>
        <dbReference type="PROSITE" id="PS52004"/>
    </source>
</evidence>
<dbReference type="Gene3D" id="3.10.129.110">
    <property type="entry name" value="Polyketide synthase dehydratase"/>
    <property type="match status" value="1"/>
</dbReference>
<dbReference type="Gene3D" id="3.40.50.720">
    <property type="entry name" value="NAD(P)-binding Rossmann-like Domain"/>
    <property type="match status" value="1"/>
</dbReference>
<dbReference type="InterPro" id="IPR009081">
    <property type="entry name" value="PP-bd_ACP"/>
</dbReference>
<dbReference type="Pfam" id="PF00109">
    <property type="entry name" value="ketoacyl-synt"/>
    <property type="match status" value="1"/>
</dbReference>
<dbReference type="SUPFAM" id="SSF53474">
    <property type="entry name" value="alpha/beta-Hydrolases"/>
    <property type="match status" value="1"/>
</dbReference>
<evidence type="ECO:0000259" key="15">
    <source>
        <dbReference type="PROSITE" id="PS50075"/>
    </source>
</evidence>
<keyword evidence="6" id="KW-0045">Antibiotic biosynthesis</keyword>
<proteinExistence type="predicted"/>
<dbReference type="InterPro" id="IPR001227">
    <property type="entry name" value="Ac_transferase_dom_sf"/>
</dbReference>
<dbReference type="GO" id="GO:0006633">
    <property type="term" value="P:fatty acid biosynthetic process"/>
    <property type="evidence" value="ECO:0007669"/>
    <property type="project" value="InterPro"/>
</dbReference>
<evidence type="ECO:0000256" key="13">
    <source>
        <dbReference type="ARBA" id="ARBA00066981"/>
    </source>
</evidence>
<dbReference type="InterPro" id="IPR013968">
    <property type="entry name" value="PKS_KR"/>
</dbReference>
<dbReference type="InterPro" id="IPR020802">
    <property type="entry name" value="TesA-like"/>
</dbReference>
<gene>
    <name evidence="18" type="ORF">AJAP_12430</name>
</gene>
<dbReference type="HOGENOM" id="CLU_000022_35_5_11"/>
<dbReference type="InterPro" id="IPR049900">
    <property type="entry name" value="PKS_mFAS_DH"/>
</dbReference>
<dbReference type="InterPro" id="IPR014043">
    <property type="entry name" value="Acyl_transferase_dom"/>
</dbReference>
<dbReference type="GO" id="GO:0004315">
    <property type="term" value="F:3-oxoacyl-[acyl-carrier-protein] synthase activity"/>
    <property type="evidence" value="ECO:0007669"/>
    <property type="project" value="InterPro"/>
</dbReference>
<evidence type="ECO:0000256" key="6">
    <source>
        <dbReference type="ARBA" id="ARBA00023194"/>
    </source>
</evidence>
<dbReference type="Pfam" id="PF00975">
    <property type="entry name" value="Thioesterase"/>
    <property type="match status" value="1"/>
</dbReference>
<evidence type="ECO:0000259" key="17">
    <source>
        <dbReference type="PROSITE" id="PS52019"/>
    </source>
</evidence>
<dbReference type="CDD" id="cd00833">
    <property type="entry name" value="PKS"/>
    <property type="match status" value="1"/>
</dbReference>
<feature type="domain" description="Ketosynthase family 3 (KS3)" evidence="16">
    <location>
        <begin position="34"/>
        <end position="460"/>
    </location>
</feature>
<comment type="pathway">
    <text evidence="11">Antibiotic biosynthesis; erythromycin biosynthesis.</text>
</comment>
<evidence type="ECO:0000256" key="3">
    <source>
        <dbReference type="ARBA" id="ARBA00022553"/>
    </source>
</evidence>
<dbReference type="Pfam" id="PF21089">
    <property type="entry name" value="PKS_DH_N"/>
    <property type="match status" value="1"/>
</dbReference>
<dbReference type="Gene3D" id="1.10.1200.10">
    <property type="entry name" value="ACP-like"/>
    <property type="match status" value="1"/>
</dbReference>
<dbReference type="SMART" id="SM00822">
    <property type="entry name" value="PKS_KR"/>
    <property type="match status" value="1"/>
</dbReference>
<dbReference type="Pfam" id="PF08990">
    <property type="entry name" value="Docking"/>
    <property type="match status" value="1"/>
</dbReference>
<dbReference type="SMART" id="SM00823">
    <property type="entry name" value="PKS_PP"/>
    <property type="match status" value="1"/>
</dbReference>
<dbReference type="SUPFAM" id="SSF51735">
    <property type="entry name" value="NAD(P)-binding Rossmann-fold domains"/>
    <property type="match status" value="2"/>
</dbReference>
<keyword evidence="7" id="KW-0511">Multifunctional enzyme</keyword>
<dbReference type="InterPro" id="IPR036291">
    <property type="entry name" value="NAD(P)-bd_dom_sf"/>
</dbReference>
<dbReference type="PROSITE" id="PS00012">
    <property type="entry name" value="PHOSPHOPANTETHEINE"/>
    <property type="match status" value="1"/>
</dbReference>
<dbReference type="Pfam" id="PF00698">
    <property type="entry name" value="Acyl_transf_1"/>
    <property type="match status" value="1"/>
</dbReference>
<dbReference type="InterPro" id="IPR016039">
    <property type="entry name" value="Thiolase-like"/>
</dbReference>
<dbReference type="PANTHER" id="PTHR43775">
    <property type="entry name" value="FATTY ACID SYNTHASE"/>
    <property type="match status" value="1"/>
</dbReference>
<feature type="domain" description="PKS/mFAS DH" evidence="17">
    <location>
        <begin position="901"/>
        <end position="1172"/>
    </location>
</feature>
<dbReference type="EMBL" id="CP008953">
    <property type="protein sequence ID" value="AIG75368.1"/>
    <property type="molecule type" value="Genomic_DNA"/>
</dbReference>
<dbReference type="SUPFAM" id="SSF53901">
    <property type="entry name" value="Thiolase-like"/>
    <property type="match status" value="1"/>
</dbReference>
<dbReference type="InterPro" id="IPR020806">
    <property type="entry name" value="PKS_PP-bd"/>
</dbReference>
<evidence type="ECO:0000256" key="12">
    <source>
        <dbReference type="ARBA" id="ARBA00063272"/>
    </source>
</evidence>
<dbReference type="InterPro" id="IPR020841">
    <property type="entry name" value="PKS_Beta-ketoAc_synthase_dom"/>
</dbReference>
<dbReference type="FunFam" id="1.10.1200.10:FF:000007">
    <property type="entry name" value="Probable polyketide synthase pks17"/>
    <property type="match status" value="1"/>
</dbReference>
<dbReference type="Gene3D" id="3.30.70.3290">
    <property type="match status" value="1"/>
</dbReference>
<dbReference type="GO" id="GO:0031177">
    <property type="term" value="F:phosphopantetheine binding"/>
    <property type="evidence" value="ECO:0007669"/>
    <property type="project" value="InterPro"/>
</dbReference>
<dbReference type="Pfam" id="PF00550">
    <property type="entry name" value="PP-binding"/>
    <property type="match status" value="1"/>
</dbReference>
<dbReference type="Pfam" id="PF02801">
    <property type="entry name" value="Ketoacyl-synt_C"/>
    <property type="match status" value="1"/>
</dbReference>
<dbReference type="Pfam" id="PF16197">
    <property type="entry name" value="KAsynt_C_assoc"/>
    <property type="match status" value="1"/>
</dbReference>
<dbReference type="Proteomes" id="UP000028492">
    <property type="component" value="Chromosome"/>
</dbReference>
<evidence type="ECO:0000256" key="14">
    <source>
        <dbReference type="PROSITE-ProRule" id="PRU01363"/>
    </source>
</evidence>
<dbReference type="Gene3D" id="3.40.50.1820">
    <property type="entry name" value="alpha/beta hydrolase"/>
    <property type="match status" value="1"/>
</dbReference>
<dbReference type="Gene3D" id="3.40.366.10">
    <property type="entry name" value="Malonyl-Coenzyme A Acyl Carrier Protein, domain 2"/>
    <property type="match status" value="1"/>
</dbReference>
<dbReference type="InterPro" id="IPR014031">
    <property type="entry name" value="Ketoacyl_synth_C"/>
</dbReference>